<dbReference type="Proteomes" id="UP000651475">
    <property type="component" value="Unassembled WGS sequence"/>
</dbReference>
<evidence type="ECO:0000313" key="2">
    <source>
        <dbReference type="Proteomes" id="UP000651475"/>
    </source>
</evidence>
<dbReference type="RefSeq" id="WP_186931695.1">
    <property type="nucleotide sequence ID" value="NZ_JACOOJ010000085.1"/>
</dbReference>
<gene>
    <name evidence="1" type="ORF">H8S65_20675</name>
</gene>
<reference evidence="1 2" key="1">
    <citation type="submission" date="2020-08" db="EMBL/GenBank/DDBJ databases">
        <title>Genome public.</title>
        <authorList>
            <person name="Liu C."/>
            <person name="Sun Q."/>
        </authorList>
    </citation>
    <scope>NUCLEOTIDE SEQUENCE [LARGE SCALE GENOMIC DNA]</scope>
    <source>
        <strain evidence="1 2">NSJ-79</strain>
    </source>
</reference>
<evidence type="ECO:0000313" key="1">
    <source>
        <dbReference type="EMBL" id="MBC5635149.1"/>
    </source>
</evidence>
<protein>
    <recommendedName>
        <fullName evidence="3">DUF4376 domain-containing protein</fullName>
    </recommendedName>
</protein>
<evidence type="ECO:0008006" key="3">
    <source>
        <dbReference type="Google" id="ProtNLM"/>
    </source>
</evidence>
<organism evidence="1 2">
    <name type="scientific">Parabacteroides hominis</name>
    <dbReference type="NCBI Taxonomy" id="2763057"/>
    <lineage>
        <taxon>Bacteria</taxon>
        <taxon>Pseudomonadati</taxon>
        <taxon>Bacteroidota</taxon>
        <taxon>Bacteroidia</taxon>
        <taxon>Bacteroidales</taxon>
        <taxon>Tannerellaceae</taxon>
        <taxon>Parabacteroides</taxon>
    </lineage>
</organism>
<keyword evidence="2" id="KW-1185">Reference proteome</keyword>
<dbReference type="EMBL" id="JACOOJ010000085">
    <property type="protein sequence ID" value="MBC5635149.1"/>
    <property type="molecule type" value="Genomic_DNA"/>
</dbReference>
<accession>A0ABR7DUN0</accession>
<comment type="caution">
    <text evidence="1">The sequence shown here is derived from an EMBL/GenBank/DDBJ whole genome shotgun (WGS) entry which is preliminary data.</text>
</comment>
<proteinExistence type="predicted"/>
<name>A0ABR7DUN0_9BACT</name>
<sequence length="216" mass="24194">MIYIKKQLGFYFSEVQLGDTYNVGTTLEDYDNGTFLLLNDDQIAFHEANPDATPLEVWNMEIPSSPEPEPAPEPDTLTIARQQKLQEIADQDKFSEKFFVMITQGGIEIANVELWANSALRTSLLGSTLPAEASDGKKTTTLWSTTTPSQPLEVPIDWAKKNLLTLEIYAKRTYDLMQTNRNATLAATTVEEIQAIDAKADYPHFLTFELNLDLGV</sequence>